<dbReference type="Pfam" id="PF02891">
    <property type="entry name" value="zf-MIZ"/>
    <property type="match status" value="1"/>
</dbReference>
<feature type="compositionally biased region" description="Polar residues" evidence="5">
    <location>
        <begin position="601"/>
        <end position="612"/>
    </location>
</feature>
<dbReference type="InterPro" id="IPR013083">
    <property type="entry name" value="Znf_RING/FYVE/PHD"/>
</dbReference>
<feature type="compositionally biased region" description="Low complexity" evidence="5">
    <location>
        <begin position="580"/>
        <end position="594"/>
    </location>
</feature>
<reference evidence="7 8" key="1">
    <citation type="submission" date="2022-03" db="EMBL/GenBank/DDBJ databases">
        <authorList>
            <person name="Macdonald S."/>
            <person name="Ahmed S."/>
            <person name="Newling K."/>
        </authorList>
    </citation>
    <scope>NUCLEOTIDE SEQUENCE [LARGE SCALE GENOMIC DNA]</scope>
</reference>
<feature type="region of interest" description="Disordered" evidence="5">
    <location>
        <begin position="664"/>
        <end position="690"/>
    </location>
</feature>
<evidence type="ECO:0000256" key="1">
    <source>
        <dbReference type="ARBA" id="ARBA00022723"/>
    </source>
</evidence>
<organism evidence="7 8">
    <name type="scientific">Eruca vesicaria subsp. sativa</name>
    <name type="common">Garden rocket</name>
    <name type="synonym">Eruca sativa</name>
    <dbReference type="NCBI Taxonomy" id="29727"/>
    <lineage>
        <taxon>Eukaryota</taxon>
        <taxon>Viridiplantae</taxon>
        <taxon>Streptophyta</taxon>
        <taxon>Embryophyta</taxon>
        <taxon>Tracheophyta</taxon>
        <taxon>Spermatophyta</taxon>
        <taxon>Magnoliopsida</taxon>
        <taxon>eudicotyledons</taxon>
        <taxon>Gunneridae</taxon>
        <taxon>Pentapetalae</taxon>
        <taxon>rosids</taxon>
        <taxon>malvids</taxon>
        <taxon>Brassicales</taxon>
        <taxon>Brassicaceae</taxon>
        <taxon>Brassiceae</taxon>
        <taxon>Eruca</taxon>
    </lineage>
</organism>
<dbReference type="CDD" id="cd16650">
    <property type="entry name" value="SP-RING_PIAS-like"/>
    <property type="match status" value="1"/>
</dbReference>
<dbReference type="Proteomes" id="UP001642260">
    <property type="component" value="Unassembled WGS sequence"/>
</dbReference>
<evidence type="ECO:0000256" key="2">
    <source>
        <dbReference type="ARBA" id="ARBA00022771"/>
    </source>
</evidence>
<dbReference type="PROSITE" id="PS51044">
    <property type="entry name" value="ZF_SP_RING"/>
    <property type="match status" value="1"/>
</dbReference>
<keyword evidence="3" id="KW-0862">Zinc</keyword>
<keyword evidence="8" id="KW-1185">Reference proteome</keyword>
<accession>A0ABC8LGN4</accession>
<dbReference type="InterPro" id="IPR004181">
    <property type="entry name" value="Znf_MIZ"/>
</dbReference>
<evidence type="ECO:0000313" key="8">
    <source>
        <dbReference type="Proteomes" id="UP001642260"/>
    </source>
</evidence>
<feature type="region of interest" description="Disordered" evidence="5">
    <location>
        <begin position="482"/>
        <end position="510"/>
    </location>
</feature>
<dbReference type="PANTHER" id="PTHR10782">
    <property type="entry name" value="ZINC FINGER MIZ DOMAIN-CONTAINING PROTEIN"/>
    <property type="match status" value="1"/>
</dbReference>
<feature type="compositionally biased region" description="Polar residues" evidence="5">
    <location>
        <begin position="711"/>
        <end position="726"/>
    </location>
</feature>
<gene>
    <name evidence="7" type="ORF">ERUC_LOCUS35098</name>
</gene>
<keyword evidence="2 4" id="KW-0863">Zinc-finger</keyword>
<evidence type="ECO:0000256" key="5">
    <source>
        <dbReference type="SAM" id="MobiDB-lite"/>
    </source>
</evidence>
<feature type="domain" description="SP-RING-type" evidence="6">
    <location>
        <begin position="301"/>
        <end position="382"/>
    </location>
</feature>
<feature type="region of interest" description="Disordered" evidence="5">
    <location>
        <begin position="703"/>
        <end position="743"/>
    </location>
</feature>
<dbReference type="GO" id="GO:0016925">
    <property type="term" value="P:protein sumoylation"/>
    <property type="evidence" value="ECO:0007669"/>
    <property type="project" value="UniProtKB-ARBA"/>
</dbReference>
<dbReference type="GO" id="GO:0008270">
    <property type="term" value="F:zinc ion binding"/>
    <property type="evidence" value="ECO:0007669"/>
    <property type="project" value="UniProtKB-KW"/>
</dbReference>
<name>A0ABC8LGN4_ERUVS</name>
<dbReference type="Gene3D" id="3.30.40.10">
    <property type="entry name" value="Zinc/RING finger domain, C3HC4 (zinc finger)"/>
    <property type="match status" value="1"/>
</dbReference>
<feature type="compositionally biased region" description="Polar residues" evidence="5">
    <location>
        <begin position="494"/>
        <end position="504"/>
    </location>
</feature>
<evidence type="ECO:0000256" key="4">
    <source>
        <dbReference type="PROSITE-ProRule" id="PRU00452"/>
    </source>
</evidence>
<evidence type="ECO:0000256" key="3">
    <source>
        <dbReference type="ARBA" id="ARBA00022833"/>
    </source>
</evidence>
<evidence type="ECO:0000313" key="7">
    <source>
        <dbReference type="EMBL" id="CAH8382615.1"/>
    </source>
</evidence>
<evidence type="ECO:0000259" key="6">
    <source>
        <dbReference type="PROSITE" id="PS51044"/>
    </source>
</evidence>
<keyword evidence="1" id="KW-0479">Metal-binding</keyword>
<feature type="compositionally biased region" description="Polar residues" evidence="5">
    <location>
        <begin position="553"/>
        <end position="568"/>
    </location>
</feature>
<dbReference type="GO" id="GO:0019789">
    <property type="term" value="F:SUMO transferase activity"/>
    <property type="evidence" value="ECO:0007669"/>
    <property type="project" value="UniProtKB-ARBA"/>
</dbReference>
<comment type="caution">
    <text evidence="7">The sequence shown here is derived from an EMBL/GenBank/DDBJ whole genome shotgun (WGS) entry which is preliminary data.</text>
</comment>
<feature type="region of interest" description="Disordered" evidence="5">
    <location>
        <begin position="530"/>
        <end position="612"/>
    </location>
</feature>
<sequence length="743" mass="81223">MSSSTSTVRPVSGTGGGIPEKAAAALVNSFRLASVTQRLAFHIQGGSKSDVKEFQICCISLAKGVDFAIATNEIPKEVENLPSLLKQVCRHRNDVYTKTAVMVLMISIKHACKLGWFSDSEGQELIALTDQMKNGFGSPENMSLFIQSPGGTLSLIMERFYPFVKLGHVLVSLEVKAGYTMLAHDFHISKNMPHSPQERIRLFVVQTDNINTSACIINPQEVSFMLNGKVVDKRVNISMDSGPQLPTNVTAILKYGTNLLQVMGNSKCHYIVVIAFTGLALLPEKPVLKEYIQSVAVESSPDSDIIEGPSRVSLRCPISRSRIKLPVKGQLCKHLQCFDFWNYVNINMRKPSWRCPHCNQPVSYPEIRLDQNMAKASISLCCDVLTTATLLHMHLIIDITRPISCAQILKDAGQNAADVIIHAGGTWNVSRENNLNEEPVRDAIIHDLEDPNSLLNAGPVVLDLTGDDENDSDIELFGNTDKVVDQKPHLSDAHGQSSNNNASKDPSAEDYSSMFNFSDLISLDQVMLDHMSTGTGQDPTPVPQAPSPRERPATTSTVFPSPQFSQAHASPVTPAGTYVRRTPTQTPSMTTSSQSRRHPVQVTSQSPGNVSSLAQSTHIPRVHPSQPNNSYFVRSLNSNHLTAQTQRPSSPPVQFVSRTSDLMDVDPAIPDTTNWRPRMRGSITPGSYSPALDQMIIRPTQQSLTRLHGSQPAQTPPVQTSQTRPPLSTAPPAFTRPSGPTAP</sequence>
<feature type="compositionally biased region" description="Basic and acidic residues" evidence="5">
    <location>
        <begin position="482"/>
        <end position="492"/>
    </location>
</feature>
<dbReference type="EMBL" id="CAKOAT010559598">
    <property type="protein sequence ID" value="CAH8382615.1"/>
    <property type="molecule type" value="Genomic_DNA"/>
</dbReference>
<dbReference type="AlphaFoldDB" id="A0ABC8LGN4"/>
<protein>
    <recommendedName>
        <fullName evidence="6">SP-RING-type domain-containing protein</fullName>
    </recommendedName>
</protein>
<proteinExistence type="predicted"/>
<dbReference type="PANTHER" id="PTHR10782:SF79">
    <property type="entry name" value="SP-RING-TYPE DOMAIN-CONTAINING PROTEIN"/>
    <property type="match status" value="1"/>
</dbReference>